<accession>A0ABS4F4Y5</accession>
<organism evidence="1 2">
    <name type="scientific">Paenibacillus lactis</name>
    <dbReference type="NCBI Taxonomy" id="228574"/>
    <lineage>
        <taxon>Bacteria</taxon>
        <taxon>Bacillati</taxon>
        <taxon>Bacillota</taxon>
        <taxon>Bacilli</taxon>
        <taxon>Bacillales</taxon>
        <taxon>Paenibacillaceae</taxon>
        <taxon>Paenibacillus</taxon>
    </lineage>
</organism>
<evidence type="ECO:0000313" key="2">
    <source>
        <dbReference type="Proteomes" id="UP000706926"/>
    </source>
</evidence>
<sequence>MSVLAAFLAVPVVPTVLAAQAVLGVLAVLVVLAAAKMPYNFTPSWDSCCHARLARVCKRQWPPLGYRPSASLHPYRQQIHSLVCTILYEW</sequence>
<keyword evidence="2" id="KW-1185">Reference proteome</keyword>
<proteinExistence type="predicted"/>
<dbReference type="Proteomes" id="UP000706926">
    <property type="component" value="Unassembled WGS sequence"/>
</dbReference>
<reference evidence="1 2" key="1">
    <citation type="submission" date="2021-03" db="EMBL/GenBank/DDBJ databases">
        <title>Genomic Encyclopedia of Type Strains, Phase IV (KMG-IV): sequencing the most valuable type-strain genomes for metagenomic binning, comparative biology and taxonomic classification.</title>
        <authorList>
            <person name="Goeker M."/>
        </authorList>
    </citation>
    <scope>NUCLEOTIDE SEQUENCE [LARGE SCALE GENOMIC DNA]</scope>
    <source>
        <strain evidence="1 2">DSM 15596</strain>
    </source>
</reference>
<dbReference type="EMBL" id="JAGGKI010000001">
    <property type="protein sequence ID" value="MBP1891315.1"/>
    <property type="molecule type" value="Genomic_DNA"/>
</dbReference>
<name>A0ABS4F4Y5_9BACL</name>
<evidence type="ECO:0008006" key="3">
    <source>
        <dbReference type="Google" id="ProtNLM"/>
    </source>
</evidence>
<comment type="caution">
    <text evidence="1">The sequence shown here is derived from an EMBL/GenBank/DDBJ whole genome shotgun (WGS) entry which is preliminary data.</text>
</comment>
<gene>
    <name evidence="1" type="ORF">J2Z18_000384</name>
</gene>
<protein>
    <recommendedName>
        <fullName evidence="3">Secreted protein</fullName>
    </recommendedName>
</protein>
<evidence type="ECO:0000313" key="1">
    <source>
        <dbReference type="EMBL" id="MBP1891315.1"/>
    </source>
</evidence>